<name>A0AA91DL57_VARPD</name>
<comment type="caution">
    <text evidence="2">The sequence shown here is derived from an EMBL/GenBank/DDBJ whole genome shotgun (WGS) entry which is preliminary data.</text>
</comment>
<feature type="transmembrane region" description="Helical" evidence="1">
    <location>
        <begin position="20"/>
        <end position="38"/>
    </location>
</feature>
<dbReference type="RefSeq" id="WP_081269222.1">
    <property type="nucleotide sequence ID" value="NZ_LVHG01000056.1"/>
</dbReference>
<dbReference type="AlphaFoldDB" id="A0AA91DL57"/>
<dbReference type="EMBL" id="LVHG01000056">
    <property type="protein sequence ID" value="OAK61402.1"/>
    <property type="molecule type" value="Genomic_DNA"/>
</dbReference>
<organism evidence="2 3">
    <name type="scientific">Variovorax paradoxus</name>
    <dbReference type="NCBI Taxonomy" id="34073"/>
    <lineage>
        <taxon>Bacteria</taxon>
        <taxon>Pseudomonadati</taxon>
        <taxon>Pseudomonadota</taxon>
        <taxon>Betaproteobacteria</taxon>
        <taxon>Burkholderiales</taxon>
        <taxon>Comamonadaceae</taxon>
        <taxon>Variovorax</taxon>
    </lineage>
</organism>
<proteinExistence type="predicted"/>
<keyword evidence="1" id="KW-0812">Transmembrane</keyword>
<evidence type="ECO:0000256" key="1">
    <source>
        <dbReference type="SAM" id="Phobius"/>
    </source>
</evidence>
<accession>A0AA91DL57</accession>
<evidence type="ECO:0000313" key="2">
    <source>
        <dbReference type="EMBL" id="OAK61402.1"/>
    </source>
</evidence>
<dbReference type="Proteomes" id="UP000077852">
    <property type="component" value="Unassembled WGS sequence"/>
</dbReference>
<evidence type="ECO:0000313" key="3">
    <source>
        <dbReference type="Proteomes" id="UP000077852"/>
    </source>
</evidence>
<evidence type="ECO:0008006" key="4">
    <source>
        <dbReference type="Google" id="ProtNLM"/>
    </source>
</evidence>
<keyword evidence="1" id="KW-0472">Membrane</keyword>
<protein>
    <recommendedName>
        <fullName evidence="4">Transmembrane protein</fullName>
    </recommendedName>
</protein>
<keyword evidence="1" id="KW-1133">Transmembrane helix</keyword>
<gene>
    <name evidence="2" type="ORF">A3K87_20955</name>
</gene>
<reference evidence="2 3" key="1">
    <citation type="submission" date="2016-03" db="EMBL/GenBank/DDBJ databases">
        <title>Genome sequence of Variovorax paradoxus KB5.</title>
        <authorList>
            <person name="Jeong H."/>
            <person name="Hong C.E."/>
            <person name="Jo S.H."/>
            <person name="Park J.M."/>
        </authorList>
    </citation>
    <scope>NUCLEOTIDE SEQUENCE [LARGE SCALE GENOMIC DNA]</scope>
    <source>
        <strain evidence="2 3">KB5</strain>
    </source>
</reference>
<sequence>MSLESTINEIKKVDAARADYPGEHLVMLGAGVLLLLAAGRSRSFLARIVAGAAGGALIGRAASGTGGIAKLAGALQTGSRAWPRR</sequence>